<organism evidence="6 7">
    <name type="scientific">Lactuca virosa</name>
    <dbReference type="NCBI Taxonomy" id="75947"/>
    <lineage>
        <taxon>Eukaryota</taxon>
        <taxon>Viridiplantae</taxon>
        <taxon>Streptophyta</taxon>
        <taxon>Embryophyta</taxon>
        <taxon>Tracheophyta</taxon>
        <taxon>Spermatophyta</taxon>
        <taxon>Magnoliopsida</taxon>
        <taxon>eudicotyledons</taxon>
        <taxon>Gunneridae</taxon>
        <taxon>Pentapetalae</taxon>
        <taxon>asterids</taxon>
        <taxon>campanulids</taxon>
        <taxon>Asterales</taxon>
        <taxon>Asteraceae</taxon>
        <taxon>Cichorioideae</taxon>
        <taxon>Cichorieae</taxon>
        <taxon>Lactucinae</taxon>
        <taxon>Lactuca</taxon>
    </lineage>
</organism>
<keyword evidence="3" id="KW-0862">Zinc</keyword>
<proteinExistence type="inferred from homology"/>
<evidence type="ECO:0000256" key="1">
    <source>
        <dbReference type="ARBA" id="ARBA00009374"/>
    </source>
</evidence>
<evidence type="ECO:0000256" key="2">
    <source>
        <dbReference type="ARBA" id="ARBA00022723"/>
    </source>
</evidence>
<dbReference type="EMBL" id="CAKMRJ010000113">
    <property type="protein sequence ID" value="CAH1417695.1"/>
    <property type="molecule type" value="Genomic_DNA"/>
</dbReference>
<feature type="domain" description="FLZ-type" evidence="5">
    <location>
        <begin position="101"/>
        <end position="138"/>
    </location>
</feature>
<keyword evidence="2" id="KW-0479">Metal-binding</keyword>
<dbReference type="GO" id="GO:0008270">
    <property type="term" value="F:zinc ion binding"/>
    <property type="evidence" value="ECO:0007669"/>
    <property type="project" value="UniProtKB-KW"/>
</dbReference>
<feature type="compositionally biased region" description="Polar residues" evidence="4">
    <location>
        <begin position="20"/>
        <end position="35"/>
    </location>
</feature>
<dbReference type="Proteomes" id="UP001157418">
    <property type="component" value="Unassembled WGS sequence"/>
</dbReference>
<accession>A0AAU9LUT1</accession>
<evidence type="ECO:0000259" key="5">
    <source>
        <dbReference type="Pfam" id="PF04570"/>
    </source>
</evidence>
<dbReference type="InterPro" id="IPR007650">
    <property type="entry name" value="Zf-FLZ_dom"/>
</dbReference>
<dbReference type="AlphaFoldDB" id="A0AAU9LUT1"/>
<sequence length="166" mass="18479">MPIKRSRTSRSCAHLENEDTGANVQIRQAEQSSSAVGARNKAARTSMSEDEVVNPPNQLREVAFTVESLPPSPQRQPPPLQTQLTDGGVFSLHINPRFPPALLDVCNFCKRRIGPEEDRYMNGCRGLEAYCSPACRAKFNNLMIAAGKRSPDAEPSMNRLQWNKKK</sequence>
<comment type="similarity">
    <text evidence="1">Belongs to the FLZ family.</text>
</comment>
<protein>
    <recommendedName>
        <fullName evidence="5">FLZ-type domain-containing protein</fullName>
    </recommendedName>
</protein>
<evidence type="ECO:0000256" key="4">
    <source>
        <dbReference type="SAM" id="MobiDB-lite"/>
    </source>
</evidence>
<evidence type="ECO:0000256" key="3">
    <source>
        <dbReference type="ARBA" id="ARBA00022771"/>
    </source>
</evidence>
<name>A0AAU9LUT1_9ASTR</name>
<dbReference type="Pfam" id="PF04570">
    <property type="entry name" value="zf-FLZ"/>
    <property type="match status" value="1"/>
</dbReference>
<gene>
    <name evidence="6" type="ORF">LVIROSA_LOCUS5357</name>
</gene>
<comment type="caution">
    <text evidence="6">The sequence shown here is derived from an EMBL/GenBank/DDBJ whole genome shotgun (WGS) entry which is preliminary data.</text>
</comment>
<keyword evidence="3" id="KW-0863">Zinc-finger</keyword>
<evidence type="ECO:0000313" key="6">
    <source>
        <dbReference type="EMBL" id="CAH1417695.1"/>
    </source>
</evidence>
<reference evidence="6 7" key="1">
    <citation type="submission" date="2022-01" db="EMBL/GenBank/DDBJ databases">
        <authorList>
            <person name="Xiong W."/>
            <person name="Schranz E."/>
        </authorList>
    </citation>
    <scope>NUCLEOTIDE SEQUENCE [LARGE SCALE GENOMIC DNA]</scope>
</reference>
<evidence type="ECO:0000313" key="7">
    <source>
        <dbReference type="Proteomes" id="UP001157418"/>
    </source>
</evidence>
<keyword evidence="7" id="KW-1185">Reference proteome</keyword>
<feature type="region of interest" description="Disordered" evidence="4">
    <location>
        <begin position="1"/>
        <end position="56"/>
    </location>
</feature>